<accession>A0AA37V190</accession>
<evidence type="ECO:0000256" key="3">
    <source>
        <dbReference type="SAM" id="SignalP"/>
    </source>
</evidence>
<protein>
    <submittedName>
        <fullName evidence="5">Peptidase M14</fullName>
    </submittedName>
</protein>
<dbReference type="Gene3D" id="3.40.630.10">
    <property type="entry name" value="Zn peptidases"/>
    <property type="match status" value="1"/>
</dbReference>
<comment type="cofactor">
    <cofactor evidence="1">
        <name>Zn(2+)</name>
        <dbReference type="ChEBI" id="CHEBI:29105"/>
    </cofactor>
</comment>
<dbReference type="Proteomes" id="UP001161325">
    <property type="component" value="Unassembled WGS sequence"/>
</dbReference>
<dbReference type="AlphaFoldDB" id="A0AA37V190"/>
<dbReference type="InterPro" id="IPR000834">
    <property type="entry name" value="Peptidase_M14"/>
</dbReference>
<feature type="domain" description="Peptidase M14" evidence="4">
    <location>
        <begin position="66"/>
        <end position="236"/>
    </location>
</feature>
<dbReference type="EMBL" id="BRXS01000003">
    <property type="protein sequence ID" value="GLC25810.1"/>
    <property type="molecule type" value="Genomic_DNA"/>
</dbReference>
<evidence type="ECO:0000256" key="2">
    <source>
        <dbReference type="ARBA" id="ARBA00005988"/>
    </source>
</evidence>
<evidence type="ECO:0000313" key="5">
    <source>
        <dbReference type="EMBL" id="GLC25810.1"/>
    </source>
</evidence>
<dbReference type="PANTHER" id="PTHR11705:SF145">
    <property type="entry name" value="PEPTIDASE M14 CARBOXYPEPTIDASE A DOMAIN-CONTAINING PROTEIN"/>
    <property type="match status" value="1"/>
</dbReference>
<keyword evidence="3" id="KW-0732">Signal</keyword>
<dbReference type="SUPFAM" id="SSF52317">
    <property type="entry name" value="Class I glutamine amidotransferase-like"/>
    <property type="match status" value="1"/>
</dbReference>
<dbReference type="GO" id="GO:0005615">
    <property type="term" value="C:extracellular space"/>
    <property type="evidence" value="ECO:0007669"/>
    <property type="project" value="TreeGrafter"/>
</dbReference>
<dbReference type="Gene3D" id="3.40.50.880">
    <property type="match status" value="1"/>
</dbReference>
<proteinExistence type="inferred from homology"/>
<dbReference type="GO" id="GO:0008270">
    <property type="term" value="F:zinc ion binding"/>
    <property type="evidence" value="ECO:0007669"/>
    <property type="project" value="InterPro"/>
</dbReference>
<gene>
    <name evidence="5" type="ORF">rosag_23230</name>
</gene>
<dbReference type="RefSeq" id="WP_284350269.1">
    <property type="nucleotide sequence ID" value="NZ_BRXS01000003.1"/>
</dbReference>
<evidence type="ECO:0000313" key="6">
    <source>
        <dbReference type="Proteomes" id="UP001161325"/>
    </source>
</evidence>
<sequence length="880" mass="93700">MPPRLRPLSSRALAATAALTLAGPAAAQHALAPAPAAAYDPAIPTPRAVLGYDVGERFTPHHLLMRYVERVAQASPRVKVDTLGRTAEGREVPLVAVTSAANAQRLAAIRADARRLADPATLSADERRALVARTPAVVWLGYSVHGNEASGVEAGIAMLYQLAAGRDAETQAILDSTVVLIDPAQNPDGHERHAQDVMRGRGAFGVTGVPGALAQQGSWPGARGSHYYFDLNRDWFIQSHPETRARIAGFLGWMPHVAVDLHEMGSNSSYFFAPPMEPMNQNVPASVVKWWDVYAAANGAAFDRHGWAYFRREGYDEFYPGYGVSWPILTGATGMTFEQASSGAGAIRRTDGTVMTLHEAARHHYTAAWATTLTTAQRRTERVADYAETRATAPRDATRGGMRAVILERDADGRADSLAALLARNAIVLRRTAGAPALAGATAYTGNAPGTPRFARGAWIVDLAQPQGRLARALLEPDAVLDSTFIRGELERRRSGQSSRFYDVTAWTLPYAWRVRAWTTSAAVAGAEVVAPETLMGPAVGAAPTRASYAYAVAPGSEASLRWLAGVLADSVRVWHAPRSFRVGNADFPRGAFIVRVGANDSTVHTKVARRAAESGATVAALSTGLVDAGTDLGSGSVVPVRAPRIALLGGAPVNGTSFGFAWFALDQRVAYPSTAIGADALAGSALSQFDVLVVPSVQAAALDRQLGDGGRARIADWVRGGGTLVTLGTGSAWLTGQSWARLKMRRDTSRTPGAEPGAPLPVDVPGAAVRVLGDPLSPLLAGVDERELAVMMDADDVFQAPRDLRPGEVVLRHAPVDRLRLAGYLWPEMPARLAGSPWLWTERLGQGRLIAFAGDPNFRDLWRGLLPIFGNALFLGNTF</sequence>
<organism evidence="5 6">
    <name type="scientific">Roseisolibacter agri</name>
    <dbReference type="NCBI Taxonomy" id="2014610"/>
    <lineage>
        <taxon>Bacteria</taxon>
        <taxon>Pseudomonadati</taxon>
        <taxon>Gemmatimonadota</taxon>
        <taxon>Gemmatimonadia</taxon>
        <taxon>Gemmatimonadales</taxon>
        <taxon>Gemmatimonadaceae</taxon>
        <taxon>Roseisolibacter</taxon>
    </lineage>
</organism>
<dbReference type="PANTHER" id="PTHR11705">
    <property type="entry name" value="PROTEASE FAMILY M14 CARBOXYPEPTIDASE A,B"/>
    <property type="match status" value="1"/>
</dbReference>
<name>A0AA37V190_9BACT</name>
<feature type="signal peptide" evidence="3">
    <location>
        <begin position="1"/>
        <end position="27"/>
    </location>
</feature>
<evidence type="ECO:0000259" key="4">
    <source>
        <dbReference type="Pfam" id="PF00246"/>
    </source>
</evidence>
<dbReference type="InterPro" id="IPR029062">
    <property type="entry name" value="Class_I_gatase-like"/>
</dbReference>
<evidence type="ECO:0000256" key="1">
    <source>
        <dbReference type="ARBA" id="ARBA00001947"/>
    </source>
</evidence>
<dbReference type="GO" id="GO:0006508">
    <property type="term" value="P:proteolysis"/>
    <property type="evidence" value="ECO:0007669"/>
    <property type="project" value="InterPro"/>
</dbReference>
<dbReference type="SUPFAM" id="SSF53187">
    <property type="entry name" value="Zn-dependent exopeptidases"/>
    <property type="match status" value="1"/>
</dbReference>
<dbReference type="Pfam" id="PF00246">
    <property type="entry name" value="Peptidase_M14"/>
    <property type="match status" value="1"/>
</dbReference>
<reference evidence="5" key="1">
    <citation type="submission" date="2022-08" db="EMBL/GenBank/DDBJ databases">
        <title>Draft genome sequencing of Roseisolibacter agri AW1220.</title>
        <authorList>
            <person name="Tobiishi Y."/>
            <person name="Tonouchi A."/>
        </authorList>
    </citation>
    <scope>NUCLEOTIDE SEQUENCE</scope>
    <source>
        <strain evidence="5">AW1220</strain>
    </source>
</reference>
<comment type="similarity">
    <text evidence="2">Belongs to the peptidase M14 family.</text>
</comment>
<dbReference type="GO" id="GO:0004181">
    <property type="term" value="F:metallocarboxypeptidase activity"/>
    <property type="evidence" value="ECO:0007669"/>
    <property type="project" value="InterPro"/>
</dbReference>
<feature type="chain" id="PRO_5041379901" evidence="3">
    <location>
        <begin position="28"/>
        <end position="880"/>
    </location>
</feature>
<keyword evidence="6" id="KW-1185">Reference proteome</keyword>
<comment type="caution">
    <text evidence="5">The sequence shown here is derived from an EMBL/GenBank/DDBJ whole genome shotgun (WGS) entry which is preliminary data.</text>
</comment>
<dbReference type="CDD" id="cd03143">
    <property type="entry name" value="A4_beta-galactosidase_middle_domain"/>
    <property type="match status" value="1"/>
</dbReference>